<reference evidence="2 3" key="1">
    <citation type="journal article" date="2016" name="Nat. Commun.">
        <title>Thousands of microbial genomes shed light on interconnected biogeochemical processes in an aquifer system.</title>
        <authorList>
            <person name="Anantharaman K."/>
            <person name="Brown C.T."/>
            <person name="Hug L.A."/>
            <person name="Sharon I."/>
            <person name="Castelle C.J."/>
            <person name="Probst A.J."/>
            <person name="Thomas B.C."/>
            <person name="Singh A."/>
            <person name="Wilkins M.J."/>
            <person name="Karaoz U."/>
            <person name="Brodie E.L."/>
            <person name="Williams K.H."/>
            <person name="Hubbard S.S."/>
            <person name="Banfield J.F."/>
        </authorList>
    </citation>
    <scope>NUCLEOTIDE SEQUENCE [LARGE SCALE GENOMIC DNA]</scope>
</reference>
<proteinExistence type="predicted"/>
<organism evidence="2 3">
    <name type="scientific">Candidatus Lloydbacteria bacterium RIFCSPHIGHO2_02_FULL_50_13</name>
    <dbReference type="NCBI Taxonomy" id="1798661"/>
    <lineage>
        <taxon>Bacteria</taxon>
        <taxon>Candidatus Lloydiibacteriota</taxon>
    </lineage>
</organism>
<dbReference type="STRING" id="1798661.A3D65_05240"/>
<sequence length="62" mass="6705">MSQESPNFEGQEGGVLNISDGMDPISIPERITKENFAALFGNTLPDGLSPEIFEGGELHLEE</sequence>
<protein>
    <submittedName>
        <fullName evidence="2">Uncharacterized protein</fullName>
    </submittedName>
</protein>
<accession>A0A1G2D7T1</accession>
<gene>
    <name evidence="2" type="ORF">A3D65_05240</name>
</gene>
<dbReference type="Proteomes" id="UP000177996">
    <property type="component" value="Unassembled WGS sequence"/>
</dbReference>
<dbReference type="AlphaFoldDB" id="A0A1G2D7T1"/>
<evidence type="ECO:0000313" key="2">
    <source>
        <dbReference type="EMBL" id="OGZ09704.1"/>
    </source>
</evidence>
<feature type="region of interest" description="Disordered" evidence="1">
    <location>
        <begin position="1"/>
        <end position="21"/>
    </location>
</feature>
<dbReference type="EMBL" id="MHLL01000016">
    <property type="protein sequence ID" value="OGZ09704.1"/>
    <property type="molecule type" value="Genomic_DNA"/>
</dbReference>
<evidence type="ECO:0000256" key="1">
    <source>
        <dbReference type="SAM" id="MobiDB-lite"/>
    </source>
</evidence>
<comment type="caution">
    <text evidence="2">The sequence shown here is derived from an EMBL/GenBank/DDBJ whole genome shotgun (WGS) entry which is preliminary data.</text>
</comment>
<evidence type="ECO:0000313" key="3">
    <source>
        <dbReference type="Proteomes" id="UP000177996"/>
    </source>
</evidence>
<name>A0A1G2D7T1_9BACT</name>